<accession>A0AAV5HZE5</accession>
<evidence type="ECO:0000313" key="3">
    <source>
        <dbReference type="EMBL" id="GKU90869.1"/>
    </source>
</evidence>
<protein>
    <submittedName>
        <fullName evidence="3">Uncharacterized protein</fullName>
    </submittedName>
</protein>
<evidence type="ECO:0000256" key="1">
    <source>
        <dbReference type="SAM" id="Coils"/>
    </source>
</evidence>
<dbReference type="Proteomes" id="UP001054252">
    <property type="component" value="Unassembled WGS sequence"/>
</dbReference>
<organism evidence="3 4">
    <name type="scientific">Rubroshorea leprosula</name>
    <dbReference type="NCBI Taxonomy" id="152421"/>
    <lineage>
        <taxon>Eukaryota</taxon>
        <taxon>Viridiplantae</taxon>
        <taxon>Streptophyta</taxon>
        <taxon>Embryophyta</taxon>
        <taxon>Tracheophyta</taxon>
        <taxon>Spermatophyta</taxon>
        <taxon>Magnoliopsida</taxon>
        <taxon>eudicotyledons</taxon>
        <taxon>Gunneridae</taxon>
        <taxon>Pentapetalae</taxon>
        <taxon>rosids</taxon>
        <taxon>malvids</taxon>
        <taxon>Malvales</taxon>
        <taxon>Dipterocarpaceae</taxon>
        <taxon>Rubroshorea</taxon>
    </lineage>
</organism>
<proteinExistence type="predicted"/>
<sequence length="485" mass="55569">MSFEETFSVGGEEEVKSLSLSSSSSSSGGTGKGAMTNGKRWWGRRDGKVEEFSRWKGKKKNPNQHWLGEVEKDEVERSSLSGEEMTHLRAGGKAIRLLEKRSKTSALAAVEERVRGGTSRPHHNGGARVKIELSLWEIEVVVPGKGKSSVPYLRQVSSFYESRRTATKRFISFHFLEVDLQRARDEVATNGGLAVVRQALKTANLASAMAVEFFDCLQERIALVGKNEELSHQKEAAEKNFNELTLELEKVREELFQEGCQTGRAEEEEVREALAKRDNELAEVVDLYRLPTLVMAFIDCRKKVKTQNLEVDVTNITFGPEETGVEENGDSKTAEFRPAVKLAWERDEAGKTILPPTLEFEFIPSTRRRPRFHQKPRWQIRNSFTPSVYKYISTRVRYFGYYIWAFLVLHQVVETCFEVDESYLSKDEWTLFKKSRFSLSNWSFRVASKWLTVTPQNPNSRRDRRRALVRGSHKCTRLGTYPLHI</sequence>
<reference evidence="3 4" key="1">
    <citation type="journal article" date="2021" name="Commun. Biol.">
        <title>The genome of Shorea leprosula (Dipterocarpaceae) highlights the ecological relevance of drought in aseasonal tropical rainforests.</title>
        <authorList>
            <person name="Ng K.K.S."/>
            <person name="Kobayashi M.J."/>
            <person name="Fawcett J.A."/>
            <person name="Hatakeyama M."/>
            <person name="Paape T."/>
            <person name="Ng C.H."/>
            <person name="Ang C.C."/>
            <person name="Tnah L.H."/>
            <person name="Lee C.T."/>
            <person name="Nishiyama T."/>
            <person name="Sese J."/>
            <person name="O'Brien M.J."/>
            <person name="Copetti D."/>
            <person name="Mohd Noor M.I."/>
            <person name="Ong R.C."/>
            <person name="Putra M."/>
            <person name="Sireger I.Z."/>
            <person name="Indrioko S."/>
            <person name="Kosugi Y."/>
            <person name="Izuno A."/>
            <person name="Isagi Y."/>
            <person name="Lee S.L."/>
            <person name="Shimizu K.K."/>
        </authorList>
    </citation>
    <scope>NUCLEOTIDE SEQUENCE [LARGE SCALE GENOMIC DNA]</scope>
    <source>
        <strain evidence="3">214</strain>
    </source>
</reference>
<feature type="region of interest" description="Disordered" evidence="2">
    <location>
        <begin position="1"/>
        <end position="43"/>
    </location>
</feature>
<evidence type="ECO:0000313" key="4">
    <source>
        <dbReference type="Proteomes" id="UP001054252"/>
    </source>
</evidence>
<keyword evidence="4" id="KW-1185">Reference proteome</keyword>
<feature type="coiled-coil region" evidence="1">
    <location>
        <begin position="227"/>
        <end position="254"/>
    </location>
</feature>
<evidence type="ECO:0000256" key="2">
    <source>
        <dbReference type="SAM" id="MobiDB-lite"/>
    </source>
</evidence>
<feature type="compositionally biased region" description="Low complexity" evidence="2">
    <location>
        <begin position="17"/>
        <end position="27"/>
    </location>
</feature>
<keyword evidence="1" id="KW-0175">Coiled coil</keyword>
<name>A0AAV5HZE5_9ROSI</name>
<dbReference type="EMBL" id="BPVZ01000004">
    <property type="protein sequence ID" value="GKU90869.1"/>
    <property type="molecule type" value="Genomic_DNA"/>
</dbReference>
<dbReference type="AlphaFoldDB" id="A0AAV5HZE5"/>
<comment type="caution">
    <text evidence="3">The sequence shown here is derived from an EMBL/GenBank/DDBJ whole genome shotgun (WGS) entry which is preliminary data.</text>
</comment>
<gene>
    <name evidence="3" type="ORF">SLEP1_g4813</name>
</gene>